<evidence type="ECO:0000256" key="1">
    <source>
        <dbReference type="SAM" id="MobiDB-lite"/>
    </source>
</evidence>
<evidence type="ECO:0000313" key="2">
    <source>
        <dbReference type="EMBL" id="KAK3254473.1"/>
    </source>
</evidence>
<protein>
    <submittedName>
        <fullName evidence="2">Uncharacterized protein</fullName>
    </submittedName>
</protein>
<dbReference type="AlphaFoldDB" id="A0AAE0CG76"/>
<sequence>MPTPLQPPCAPHVLPYDLVAILTLSAAALTLEPWTVLRCPFTSGCRGAVTLKSQPRIPRACLGAPPGRLRSGQTKEVVVYNLVTEGTVEDRVEELALKKKELEARVIKKGVSKSEQESVRAALLHGADRLLAEQAEADRQVEMRAIGSSKDLPACREPSDAAAFKMSSTELNELLQRTPLPGDRVEEVSVEDAADAMDEDQREKQWRRLLALRAAAMQGPEEQLGIKVTDDGRRKTARQTANVNYTEDDPEPDDELTPLKKGGKRRSKGGGQEEEGGGALPKGELDSDYKLEESDEEEDGDEIVEGPSTSTKKPTSSQPVSQGTQQSGMHDAAYLTEDMRWRMMHNAAMQEIVASARTIAQHPT</sequence>
<name>A0AAE0CG76_9CHLO</name>
<feature type="compositionally biased region" description="Acidic residues" evidence="1">
    <location>
        <begin position="293"/>
        <end position="304"/>
    </location>
</feature>
<reference evidence="2 3" key="1">
    <citation type="journal article" date="2015" name="Genome Biol. Evol.">
        <title>Comparative Genomics of a Bacterivorous Green Alga Reveals Evolutionary Causalities and Consequences of Phago-Mixotrophic Mode of Nutrition.</title>
        <authorList>
            <person name="Burns J.A."/>
            <person name="Paasch A."/>
            <person name="Narechania A."/>
            <person name="Kim E."/>
        </authorList>
    </citation>
    <scope>NUCLEOTIDE SEQUENCE [LARGE SCALE GENOMIC DNA]</scope>
    <source>
        <strain evidence="2 3">PLY_AMNH</strain>
    </source>
</reference>
<feature type="compositionally biased region" description="Low complexity" evidence="1">
    <location>
        <begin position="307"/>
        <end position="317"/>
    </location>
</feature>
<evidence type="ECO:0000313" key="3">
    <source>
        <dbReference type="Proteomes" id="UP001190700"/>
    </source>
</evidence>
<keyword evidence="3" id="KW-1185">Reference proteome</keyword>
<dbReference type="PANTHER" id="PTHR10799">
    <property type="entry name" value="SNF2/RAD54 HELICASE FAMILY"/>
    <property type="match status" value="1"/>
</dbReference>
<dbReference type="SUPFAM" id="SSF52540">
    <property type="entry name" value="P-loop containing nucleoside triphosphate hydrolases"/>
    <property type="match status" value="1"/>
</dbReference>
<gene>
    <name evidence="2" type="ORF">CYMTET_36311</name>
</gene>
<dbReference type="Proteomes" id="UP001190700">
    <property type="component" value="Unassembled WGS sequence"/>
</dbReference>
<organism evidence="2 3">
    <name type="scientific">Cymbomonas tetramitiformis</name>
    <dbReference type="NCBI Taxonomy" id="36881"/>
    <lineage>
        <taxon>Eukaryota</taxon>
        <taxon>Viridiplantae</taxon>
        <taxon>Chlorophyta</taxon>
        <taxon>Pyramimonadophyceae</taxon>
        <taxon>Pyramimonadales</taxon>
        <taxon>Pyramimonadaceae</taxon>
        <taxon>Cymbomonas</taxon>
    </lineage>
</organism>
<dbReference type="Gene3D" id="3.40.50.300">
    <property type="entry name" value="P-loop containing nucleotide triphosphate hydrolases"/>
    <property type="match status" value="1"/>
</dbReference>
<dbReference type="InterPro" id="IPR027417">
    <property type="entry name" value="P-loop_NTPase"/>
</dbReference>
<proteinExistence type="predicted"/>
<dbReference type="EMBL" id="LGRX02023539">
    <property type="protein sequence ID" value="KAK3254473.1"/>
    <property type="molecule type" value="Genomic_DNA"/>
</dbReference>
<accession>A0AAE0CG76</accession>
<feature type="region of interest" description="Disordered" evidence="1">
    <location>
        <begin position="222"/>
        <end position="333"/>
    </location>
</feature>
<comment type="caution">
    <text evidence="2">The sequence shown here is derived from an EMBL/GenBank/DDBJ whole genome shotgun (WGS) entry which is preliminary data.</text>
</comment>
<feature type="compositionally biased region" description="Acidic residues" evidence="1">
    <location>
        <begin position="246"/>
        <end position="256"/>
    </location>
</feature>
<feature type="compositionally biased region" description="Polar residues" evidence="1">
    <location>
        <begin position="318"/>
        <end position="328"/>
    </location>
</feature>
<feature type="compositionally biased region" description="Basic and acidic residues" evidence="1">
    <location>
        <begin position="283"/>
        <end position="292"/>
    </location>
</feature>